<evidence type="ECO:0000256" key="3">
    <source>
        <dbReference type="ARBA" id="ARBA00004947"/>
    </source>
</evidence>
<accession>A0A1I0IN32</accession>
<evidence type="ECO:0000256" key="9">
    <source>
        <dbReference type="ARBA" id="ARBA00023235"/>
    </source>
</evidence>
<dbReference type="CDD" id="cd05247">
    <property type="entry name" value="UDP_G4E_1_SDR_e"/>
    <property type="match status" value="1"/>
</dbReference>
<dbReference type="PRINTS" id="PR01713">
    <property type="entry name" value="NUCEPIMERASE"/>
</dbReference>
<dbReference type="InterPro" id="IPR005886">
    <property type="entry name" value="UDP_G4E"/>
</dbReference>
<dbReference type="NCBIfam" id="NF007956">
    <property type="entry name" value="PRK10675.1"/>
    <property type="match status" value="1"/>
</dbReference>
<dbReference type="STRING" id="1526.SAMN02910262_00629"/>
<dbReference type="PANTHER" id="PTHR43725:SF47">
    <property type="entry name" value="UDP-GLUCOSE 4-EPIMERASE"/>
    <property type="match status" value="1"/>
</dbReference>
<dbReference type="Gene3D" id="3.90.25.10">
    <property type="entry name" value="UDP-galactose 4-epimerase, domain 1"/>
    <property type="match status" value="1"/>
</dbReference>
<dbReference type="RefSeq" id="WP_074650782.1">
    <property type="nucleotide sequence ID" value="NZ_FOIL01000093.1"/>
</dbReference>
<evidence type="ECO:0000313" key="12">
    <source>
        <dbReference type="EMBL" id="SET98478.1"/>
    </source>
</evidence>
<dbReference type="UniPathway" id="UPA00214"/>
<comment type="subunit">
    <text evidence="10">Homodimer.</text>
</comment>
<dbReference type="Proteomes" id="UP000199820">
    <property type="component" value="Unassembled WGS sequence"/>
</dbReference>
<keyword evidence="13" id="KW-1185">Reference proteome</keyword>
<gene>
    <name evidence="12" type="ORF">SAMN04487771_10935</name>
</gene>
<evidence type="ECO:0000256" key="4">
    <source>
        <dbReference type="ARBA" id="ARBA00007637"/>
    </source>
</evidence>
<dbReference type="eggNOG" id="COG1087">
    <property type="taxonomic scope" value="Bacteria"/>
</dbReference>
<dbReference type="InterPro" id="IPR036291">
    <property type="entry name" value="NAD(P)-bd_dom_sf"/>
</dbReference>
<evidence type="ECO:0000256" key="2">
    <source>
        <dbReference type="ARBA" id="ARBA00001911"/>
    </source>
</evidence>
<dbReference type="SUPFAM" id="SSF51735">
    <property type="entry name" value="NAD(P)-binding Rossmann-fold domains"/>
    <property type="match status" value="1"/>
</dbReference>
<feature type="domain" description="NAD-dependent epimerase/dehydratase" evidence="11">
    <location>
        <begin position="3"/>
        <end position="264"/>
    </location>
</feature>
<evidence type="ECO:0000256" key="6">
    <source>
        <dbReference type="ARBA" id="ARBA00018569"/>
    </source>
</evidence>
<dbReference type="OrthoDB" id="9811743at2"/>
<name>A0A1I0IN32_9FIRM</name>
<keyword evidence="7 10" id="KW-0520">NAD</keyword>
<dbReference type="PANTHER" id="PTHR43725">
    <property type="entry name" value="UDP-GLUCOSE 4-EPIMERASE"/>
    <property type="match status" value="1"/>
</dbReference>
<keyword evidence="10" id="KW-0119">Carbohydrate metabolism</keyword>
<sequence length="339" mass="37929">MTVLVTGGAGYIGSHICVELLEQGYQVIVADSLINSSEEAIERVEKITGKRIFFYQANLCHKQDVAEIFDEEDIDAVIHVAGHRSIAQSVIDPLEYYYNDIAGTLVLCNAMRKHNVRKMIFSSSAMVYGDLEVDDMPLREKSPCGKVSSPYGRIKVALEQMMRDIHHADPEWNIVLLRYFNAIGAHPSGLIGDYPKMTPNNLVPYIGEVAVGRQKSVGIFGDDYPTPDGTGIRDYIHVFDVAKGHVAALKLMEQEPAVRTYNLGTGHGYSVFDVIHTYEKVCGVPIPYEIRQKRPGDIAVLYADPSKAERELGWKAEKTLEEMCADSYRWKSNSNGYKF</sequence>
<evidence type="ECO:0000256" key="8">
    <source>
        <dbReference type="ARBA" id="ARBA00023144"/>
    </source>
</evidence>
<evidence type="ECO:0000256" key="7">
    <source>
        <dbReference type="ARBA" id="ARBA00023027"/>
    </source>
</evidence>
<dbReference type="InterPro" id="IPR001509">
    <property type="entry name" value="Epimerase_deHydtase"/>
</dbReference>
<evidence type="ECO:0000256" key="5">
    <source>
        <dbReference type="ARBA" id="ARBA00013189"/>
    </source>
</evidence>
<proteinExistence type="inferred from homology"/>
<dbReference type="GO" id="GO:0006012">
    <property type="term" value="P:galactose metabolic process"/>
    <property type="evidence" value="ECO:0007669"/>
    <property type="project" value="UniProtKB-UniPathway"/>
</dbReference>
<evidence type="ECO:0000256" key="1">
    <source>
        <dbReference type="ARBA" id="ARBA00000083"/>
    </source>
</evidence>
<dbReference type="Pfam" id="PF01370">
    <property type="entry name" value="Epimerase"/>
    <property type="match status" value="1"/>
</dbReference>
<dbReference type="EC" id="5.1.3.2" evidence="5 10"/>
<keyword evidence="8" id="KW-0299">Galactose metabolism</keyword>
<dbReference type="EMBL" id="FOIL01000093">
    <property type="protein sequence ID" value="SET98478.1"/>
    <property type="molecule type" value="Genomic_DNA"/>
</dbReference>
<dbReference type="GO" id="GO:0003978">
    <property type="term" value="F:UDP-glucose 4-epimerase activity"/>
    <property type="evidence" value="ECO:0007669"/>
    <property type="project" value="UniProtKB-UniRule"/>
</dbReference>
<evidence type="ECO:0000256" key="10">
    <source>
        <dbReference type="RuleBase" id="RU366046"/>
    </source>
</evidence>
<organism evidence="12 13">
    <name type="scientific">[Clostridium] aminophilum</name>
    <dbReference type="NCBI Taxonomy" id="1526"/>
    <lineage>
        <taxon>Bacteria</taxon>
        <taxon>Bacillati</taxon>
        <taxon>Bacillota</taxon>
        <taxon>Clostridia</taxon>
        <taxon>Lachnospirales</taxon>
        <taxon>Lachnospiraceae</taxon>
    </lineage>
</organism>
<evidence type="ECO:0000313" key="13">
    <source>
        <dbReference type="Proteomes" id="UP000199820"/>
    </source>
</evidence>
<reference evidence="12 13" key="1">
    <citation type="submission" date="2016-10" db="EMBL/GenBank/DDBJ databases">
        <authorList>
            <person name="de Groot N.N."/>
        </authorList>
    </citation>
    <scope>NUCLEOTIDE SEQUENCE [LARGE SCALE GENOMIC DNA]</scope>
    <source>
        <strain evidence="12 13">KH1P1</strain>
    </source>
</reference>
<comment type="cofactor">
    <cofactor evidence="2 10">
        <name>NAD(+)</name>
        <dbReference type="ChEBI" id="CHEBI:57540"/>
    </cofactor>
</comment>
<dbReference type="GO" id="GO:0005829">
    <property type="term" value="C:cytosol"/>
    <property type="evidence" value="ECO:0007669"/>
    <property type="project" value="TreeGrafter"/>
</dbReference>
<dbReference type="NCBIfam" id="TIGR01179">
    <property type="entry name" value="galE"/>
    <property type="match status" value="1"/>
</dbReference>
<protein>
    <recommendedName>
        <fullName evidence="6 10">UDP-glucose 4-epimerase</fullName>
        <ecNumber evidence="5 10">5.1.3.2</ecNumber>
    </recommendedName>
</protein>
<evidence type="ECO:0000259" key="11">
    <source>
        <dbReference type="Pfam" id="PF01370"/>
    </source>
</evidence>
<comment type="similarity">
    <text evidence="4 10">Belongs to the NAD(P)-dependent epimerase/dehydratase family.</text>
</comment>
<dbReference type="Gene3D" id="3.40.50.720">
    <property type="entry name" value="NAD(P)-binding Rossmann-like Domain"/>
    <property type="match status" value="1"/>
</dbReference>
<comment type="pathway">
    <text evidence="3 10">Carbohydrate metabolism; galactose metabolism.</text>
</comment>
<dbReference type="AlphaFoldDB" id="A0A1I0IN32"/>
<comment type="catalytic activity">
    <reaction evidence="1 10">
        <text>UDP-alpha-D-glucose = UDP-alpha-D-galactose</text>
        <dbReference type="Rhea" id="RHEA:22168"/>
        <dbReference type="ChEBI" id="CHEBI:58885"/>
        <dbReference type="ChEBI" id="CHEBI:66914"/>
        <dbReference type="EC" id="5.1.3.2"/>
    </reaction>
</comment>
<keyword evidence="9 10" id="KW-0413">Isomerase</keyword>